<dbReference type="Proteomes" id="UP000002333">
    <property type="component" value="Plasmid pCLJ"/>
</dbReference>
<dbReference type="RefSeq" id="WP_012720355.1">
    <property type="nucleotide sequence ID" value="NC_012654.1"/>
</dbReference>
<evidence type="ECO:0000313" key="2">
    <source>
        <dbReference type="Proteomes" id="UP000002333"/>
    </source>
</evidence>
<evidence type="ECO:0000313" key="1">
    <source>
        <dbReference type="EMBL" id="ACQ51415.1"/>
    </source>
</evidence>
<name>A0A3F2ZU92_CLOB6</name>
<keyword evidence="1" id="KW-0614">Plasmid</keyword>
<proteinExistence type="predicted"/>
<accession>A0A3F2ZU92</accession>
<dbReference type="EMBL" id="CP001081">
    <property type="protein sequence ID" value="ACQ51415.1"/>
    <property type="molecule type" value="Genomic_DNA"/>
</dbReference>
<geneLocation type="plasmid" evidence="1 2">
    <name>pCLJ</name>
</geneLocation>
<organism evidence="1 2">
    <name type="scientific">Clostridium botulinum (strain 657 / Type Ba4)</name>
    <dbReference type="NCBI Taxonomy" id="515621"/>
    <lineage>
        <taxon>Bacteria</taxon>
        <taxon>Bacillati</taxon>
        <taxon>Bacillota</taxon>
        <taxon>Clostridia</taxon>
        <taxon>Eubacteriales</taxon>
        <taxon>Clostridiaceae</taxon>
        <taxon>Clostridium</taxon>
    </lineage>
</organism>
<sequence length="54" mass="6474">MIKNILWKYDRELGIAYFCPNCKKFLCGHNQKCECGQEINWNEKDEYKGTVKWG</sequence>
<gene>
    <name evidence="1" type="ordered locus">CLJ_0167</name>
</gene>
<reference evidence="2" key="2">
    <citation type="submission" date="2008-05" db="EMBL/GenBank/DDBJ databases">
        <title>Genome sequence of Clostridium botulinum Ba4 strain 657 plasmid pCLJ.</title>
        <authorList>
            <person name="Shrivastava S."/>
            <person name="Brown J.L."/>
            <person name="Bruce D."/>
            <person name="Detter C."/>
            <person name="Munk C."/>
            <person name="Smith L.A."/>
            <person name="Smith T.J."/>
            <person name="Sutton G."/>
            <person name="Brettin T.S."/>
        </authorList>
    </citation>
    <scope>NUCLEOTIDE SEQUENCE [LARGE SCALE GENOMIC DNA]</scope>
    <source>
        <strain evidence="2">657 / Type Ba4</strain>
        <plasmid evidence="2">pCLJ</plasmid>
    </source>
</reference>
<reference evidence="1 2" key="1">
    <citation type="journal article" date="2007" name="PLoS ONE">
        <title>Analysis of the neurotoxin complex genes in Clostridium botulinum A1-A4 and B1 strains: BoNT/A3, /Ba4 and /B1 clusters are located within plasmids.</title>
        <authorList>
            <person name="Smith T.J."/>
            <person name="Hill K.K."/>
            <person name="Foley B.T."/>
            <person name="Detter J.C."/>
            <person name="Munk A.C."/>
            <person name="Bruce D.C."/>
            <person name="Doggett N.A."/>
            <person name="Smith L.A."/>
            <person name="Marks J.D."/>
            <person name="Xie G."/>
            <person name="Brettin T.S."/>
        </authorList>
    </citation>
    <scope>NUCLEOTIDE SEQUENCE [LARGE SCALE GENOMIC DNA]</scope>
    <source>
        <strain evidence="2">657 / Type Ba4</strain>
    </source>
</reference>
<dbReference type="AlphaFoldDB" id="A0A3F2ZU92"/>
<protein>
    <submittedName>
        <fullName evidence="1">Uncharacterized protein</fullName>
    </submittedName>
</protein>
<dbReference type="KEGG" id="cbi:CLJ_0167"/>